<keyword evidence="2" id="KW-1185">Reference proteome</keyword>
<name>A0A8I3AC71_9AGAM</name>
<organism evidence="1 2">
    <name type="scientific">Boletus reticuloceps</name>
    <dbReference type="NCBI Taxonomy" id="495285"/>
    <lineage>
        <taxon>Eukaryota</taxon>
        <taxon>Fungi</taxon>
        <taxon>Dikarya</taxon>
        <taxon>Basidiomycota</taxon>
        <taxon>Agaricomycotina</taxon>
        <taxon>Agaricomycetes</taxon>
        <taxon>Agaricomycetidae</taxon>
        <taxon>Boletales</taxon>
        <taxon>Boletineae</taxon>
        <taxon>Boletaceae</taxon>
        <taxon>Boletoideae</taxon>
        <taxon>Boletus</taxon>
    </lineage>
</organism>
<protein>
    <submittedName>
        <fullName evidence="1">Uncharacterized protein</fullName>
    </submittedName>
</protein>
<reference evidence="1" key="1">
    <citation type="submission" date="2021-03" db="EMBL/GenBank/DDBJ databases">
        <title>Evolutionary innovations through gain and loss of genes in the ectomycorrhizal Boletales.</title>
        <authorList>
            <person name="Wu G."/>
            <person name="Miyauchi S."/>
            <person name="Morin E."/>
            <person name="Yang Z.-L."/>
            <person name="Xu J."/>
            <person name="Martin F.M."/>
        </authorList>
    </citation>
    <scope>NUCLEOTIDE SEQUENCE</scope>
    <source>
        <strain evidence="1">BR01</strain>
    </source>
</reference>
<comment type="caution">
    <text evidence="1">The sequence shown here is derived from an EMBL/GenBank/DDBJ whole genome shotgun (WGS) entry which is preliminary data.</text>
</comment>
<evidence type="ECO:0000313" key="1">
    <source>
        <dbReference type="EMBL" id="KAG6379973.1"/>
    </source>
</evidence>
<accession>A0A8I3AC71</accession>
<gene>
    <name evidence="1" type="ORF">JVT61DRAFT_10545</name>
</gene>
<proteinExistence type="predicted"/>
<evidence type="ECO:0000313" key="2">
    <source>
        <dbReference type="Proteomes" id="UP000683000"/>
    </source>
</evidence>
<dbReference type="Proteomes" id="UP000683000">
    <property type="component" value="Unassembled WGS sequence"/>
</dbReference>
<dbReference type="AlphaFoldDB" id="A0A8I3AC71"/>
<dbReference type="EMBL" id="JAGFBS010000004">
    <property type="protein sequence ID" value="KAG6379973.1"/>
    <property type="molecule type" value="Genomic_DNA"/>
</dbReference>
<sequence>MPTLRDLSPDPILHYVHRPRSPTNVVYHPARLELPELVETIALLADVMDLRTEQACTPAGYVLESRILKGFGPVSTVLMTRGTFSSKNQRAQAIAEMHNAQSTHLHITHPLPVSTLVLLRTISDHLHLPLVPLAEWTARLETHMHMAPLPASSLKLEDPALMLLRHLRTHAHLWVRPRQDHIRQGVARLANVARQCESTGKRGRGTMAAALAGIGHMIKKLRTGQRGVPSVGVLRL</sequence>
<dbReference type="OrthoDB" id="429813at2759"/>